<reference evidence="2 3" key="4">
    <citation type="journal article" date="2010" name="Environ. Microbiol.">
        <title>The bacterial genus Collimonas: mycophagy, weathering and other adaptive solutions to life in oligotrophic soil environments.</title>
        <authorList>
            <person name="Leveau J.H."/>
            <person name="Uroz S."/>
            <person name="de Boer W."/>
        </authorList>
    </citation>
    <scope>NUCLEOTIDE SEQUENCE [LARGE SCALE GENOMIC DNA]</scope>
    <source>
        <strain evidence="2 3">Ter331</strain>
    </source>
</reference>
<reference evidence="2 3" key="5">
    <citation type="journal article" date="2011" name="ISME J.">
        <title>Dual transcriptional profiling of a bacterial/fungal confrontation: Collimonas fungivorans versus Aspergillus niger.</title>
        <authorList>
            <person name="Mela F."/>
            <person name="Fritsche K."/>
            <person name="de Boer W."/>
            <person name="van Veen J.A."/>
            <person name="de Graaff L.H."/>
            <person name="van den Berg M."/>
            <person name="Leveau J.H."/>
        </authorList>
    </citation>
    <scope>NUCLEOTIDE SEQUENCE [LARGE SCALE GENOMIC DNA]</scope>
    <source>
        <strain evidence="2 3">Ter331</strain>
    </source>
</reference>
<sequence>MNRMHKPRSPRRRLSMCLVLQGTNKVLIGTEITHYGSGSYVLSAIDMPISGLVVEASVAQPYLGVRIDLDAREIAAQIIESKLSIPKNSHSRRRAYVKESDVELQEAFLRLAFKVGYESPSQFGREYRRLFGASPLQDMEYLKHHELDR</sequence>
<accession>G0AIW8</accession>
<dbReference type="PANTHER" id="PTHR43436">
    <property type="entry name" value="ARAC-FAMILY TRANSCRIPTIONAL REGULATOR"/>
    <property type="match status" value="1"/>
</dbReference>
<reference evidence="3" key="6">
    <citation type="submission" date="2011-05" db="EMBL/GenBank/DDBJ databases">
        <title>Complete sequence of Collimonas fungivorans Ter331.</title>
        <authorList>
            <person name="Leveau J.H."/>
        </authorList>
    </citation>
    <scope>NUCLEOTIDE SEQUENCE [LARGE SCALE GENOMIC DNA]</scope>
    <source>
        <strain evidence="3">Ter331</strain>
    </source>
</reference>
<organism evidence="2 3">
    <name type="scientific">Collimonas fungivorans (strain Ter331)</name>
    <dbReference type="NCBI Taxonomy" id="1005048"/>
    <lineage>
        <taxon>Bacteria</taxon>
        <taxon>Pseudomonadati</taxon>
        <taxon>Pseudomonadota</taxon>
        <taxon>Betaproteobacteria</taxon>
        <taxon>Burkholderiales</taxon>
        <taxon>Oxalobacteraceae</taxon>
        <taxon>Collimonas</taxon>
    </lineage>
</organism>
<name>G0AIW8_COLFT</name>
<protein>
    <submittedName>
        <fullName evidence="2">Putative transcriptional regulator</fullName>
    </submittedName>
</protein>
<dbReference type="InterPro" id="IPR018060">
    <property type="entry name" value="HTH_AraC"/>
</dbReference>
<dbReference type="STRING" id="1005048.CFU_1069"/>
<dbReference type="GO" id="GO:0043565">
    <property type="term" value="F:sequence-specific DNA binding"/>
    <property type="evidence" value="ECO:0007669"/>
    <property type="project" value="InterPro"/>
</dbReference>
<reference evidence="2 3" key="3">
    <citation type="journal article" date="2008" name="FEMS Microbiol. Ecol.">
        <title>Identification and characterization of genes underlying chitinolysis in Collimonas fungivorans Ter331.</title>
        <authorList>
            <person name="Fritsche K."/>
            <person name="de Boer W."/>
            <person name="Gerards S."/>
            <person name="van den Berg M."/>
            <person name="van Veen J.A."/>
            <person name="Leveau J.H."/>
        </authorList>
    </citation>
    <scope>NUCLEOTIDE SEQUENCE [LARGE SCALE GENOMIC DNA]</scope>
    <source>
        <strain evidence="2 3">Ter331</strain>
    </source>
</reference>
<dbReference type="GO" id="GO:0003700">
    <property type="term" value="F:DNA-binding transcription factor activity"/>
    <property type="evidence" value="ECO:0007669"/>
    <property type="project" value="InterPro"/>
</dbReference>
<dbReference type="Gene3D" id="1.10.10.60">
    <property type="entry name" value="Homeodomain-like"/>
    <property type="match status" value="1"/>
</dbReference>
<dbReference type="PANTHER" id="PTHR43436:SF1">
    <property type="entry name" value="TRANSCRIPTIONAL REGULATORY PROTEIN"/>
    <property type="match status" value="1"/>
</dbReference>
<dbReference type="eggNOG" id="COG2207">
    <property type="taxonomic scope" value="Bacteria"/>
</dbReference>
<evidence type="ECO:0000313" key="2">
    <source>
        <dbReference type="EMBL" id="AEK60901.1"/>
    </source>
</evidence>
<proteinExistence type="predicted"/>
<feature type="domain" description="HTH araC/xylS-type" evidence="1">
    <location>
        <begin position="94"/>
        <end position="141"/>
    </location>
</feature>
<dbReference type="PROSITE" id="PS01124">
    <property type="entry name" value="HTH_ARAC_FAMILY_2"/>
    <property type="match status" value="1"/>
</dbReference>
<dbReference type="Proteomes" id="UP000008392">
    <property type="component" value="Chromosome"/>
</dbReference>
<dbReference type="Pfam" id="PF06719">
    <property type="entry name" value="AraC_N"/>
    <property type="match status" value="1"/>
</dbReference>
<evidence type="ECO:0000259" key="1">
    <source>
        <dbReference type="PROSITE" id="PS01124"/>
    </source>
</evidence>
<dbReference type="InterPro" id="IPR009594">
    <property type="entry name" value="Tscrpt_reg_HTH_AraC_N"/>
</dbReference>
<reference evidence="2 3" key="2">
    <citation type="journal article" date="2006" name="J. Microbiol. Methods">
        <title>Genomic flank-sequencing of plasposon insertion sites for rapid identification of functional genes.</title>
        <authorList>
            <person name="Leveau J.H."/>
            <person name="Gerards S."/>
            <person name="Fritsche K."/>
            <person name="Zondag G."/>
            <person name="van Veen J.A."/>
        </authorList>
    </citation>
    <scope>NUCLEOTIDE SEQUENCE [LARGE SCALE GENOMIC DNA]</scope>
    <source>
        <strain evidence="2 3">Ter331</strain>
    </source>
</reference>
<dbReference type="KEGG" id="cfu:CFU_1069"/>
<evidence type="ECO:0000313" key="3">
    <source>
        <dbReference type="Proteomes" id="UP000008392"/>
    </source>
</evidence>
<reference evidence="2 3" key="1">
    <citation type="journal article" date="2004" name="Environ. Microbiol.">
        <title>Phylogeny-function analysis of (meta)genomic libraries: screening for expression of ribosomal RNA genes by large-insert library fluorescent in situ hybridization (LIL-FISH).</title>
        <authorList>
            <person name="Leveau J.H."/>
            <person name="Gerards S."/>
            <person name="de Boer W."/>
            <person name="van Veen J.A."/>
        </authorList>
    </citation>
    <scope>NUCLEOTIDE SEQUENCE [LARGE SCALE GENOMIC DNA]</scope>
    <source>
        <strain evidence="2 3">Ter331</strain>
    </source>
</reference>
<gene>
    <name evidence="2" type="ordered locus">CFU_1069</name>
</gene>
<keyword evidence="3" id="KW-1185">Reference proteome</keyword>
<dbReference type="EMBL" id="CP002745">
    <property type="protein sequence ID" value="AEK60901.1"/>
    <property type="molecule type" value="Genomic_DNA"/>
</dbReference>
<dbReference type="AlphaFoldDB" id="G0AIW8"/>
<dbReference type="HOGENOM" id="CLU_1746493_0_0_4"/>